<dbReference type="AlphaFoldDB" id="A0A518BBN2"/>
<evidence type="ECO:0000313" key="14">
    <source>
        <dbReference type="EMBL" id="QDU64382.1"/>
    </source>
</evidence>
<sequence length="335" mass="37981">MVSSEGLRKAAILIVSLDTETACNLMAHLDKDTIERMTFEIARLDDVSNEERDRTVEEFYTIVMARQYIERGGLHYAQELLEKTLPTDEAKAIIDQVRLSLEATPFSFLRKTPSETLATFLSDEHPQTIALVLAHLLPRQASDLIKSLSPEKQLEVTRRIANMEQTSPEVVREVERSLQKRLSSVIGEDLEQLGGASTVAEILNYTDRTTEKAILENLEAEDPELVEEVRRLMFVFEDVALVDQRGMQEVLKEIDNDTLALALKGTTQELREKFFAAMSKRAAELVQENMEFLGAVRVSEVERAQQEIVDVVRRLDEAGAIHLRKRGAEEEELVE</sequence>
<organism evidence="14 15">
    <name type="scientific">Kolteria novifilia</name>
    <dbReference type="NCBI Taxonomy" id="2527975"/>
    <lineage>
        <taxon>Bacteria</taxon>
        <taxon>Pseudomonadati</taxon>
        <taxon>Planctomycetota</taxon>
        <taxon>Planctomycetia</taxon>
        <taxon>Kolteriales</taxon>
        <taxon>Kolteriaceae</taxon>
        <taxon>Kolteria</taxon>
    </lineage>
</organism>
<dbReference type="OrthoDB" id="9780302at2"/>
<accession>A0A518BBN2</accession>
<dbReference type="GO" id="GO:0003774">
    <property type="term" value="F:cytoskeletal motor activity"/>
    <property type="evidence" value="ECO:0007669"/>
    <property type="project" value="InterPro"/>
</dbReference>
<evidence type="ECO:0000259" key="12">
    <source>
        <dbReference type="Pfam" id="PF14841"/>
    </source>
</evidence>
<dbReference type="InterPro" id="IPR032779">
    <property type="entry name" value="FliG_M"/>
</dbReference>
<reference evidence="14 15" key="1">
    <citation type="submission" date="2019-02" db="EMBL/GenBank/DDBJ databases">
        <title>Deep-cultivation of Planctomycetes and their phenomic and genomic characterization uncovers novel biology.</title>
        <authorList>
            <person name="Wiegand S."/>
            <person name="Jogler M."/>
            <person name="Boedeker C."/>
            <person name="Pinto D."/>
            <person name="Vollmers J."/>
            <person name="Rivas-Marin E."/>
            <person name="Kohn T."/>
            <person name="Peeters S.H."/>
            <person name="Heuer A."/>
            <person name="Rast P."/>
            <person name="Oberbeckmann S."/>
            <person name="Bunk B."/>
            <person name="Jeske O."/>
            <person name="Meyerdierks A."/>
            <person name="Storesund J.E."/>
            <person name="Kallscheuer N."/>
            <person name="Luecker S."/>
            <person name="Lage O.M."/>
            <person name="Pohl T."/>
            <person name="Merkel B.J."/>
            <person name="Hornburger P."/>
            <person name="Mueller R.-W."/>
            <person name="Bruemmer F."/>
            <person name="Labrenz M."/>
            <person name="Spormann A.M."/>
            <person name="Op den Camp H."/>
            <person name="Overmann J."/>
            <person name="Amann R."/>
            <person name="Jetten M.S.M."/>
            <person name="Mascher T."/>
            <person name="Medema M.H."/>
            <person name="Devos D.P."/>
            <person name="Kaster A.-K."/>
            <person name="Ovreas L."/>
            <person name="Rohde M."/>
            <person name="Galperin M.Y."/>
            <person name="Jogler C."/>
        </authorList>
    </citation>
    <scope>NUCLEOTIDE SEQUENCE [LARGE SCALE GENOMIC DNA]</scope>
    <source>
        <strain evidence="14 15">Pan216</strain>
    </source>
</reference>
<evidence type="ECO:0000256" key="2">
    <source>
        <dbReference type="ARBA" id="ARBA00004413"/>
    </source>
</evidence>
<dbReference type="Pfam" id="PF14842">
    <property type="entry name" value="FliG_N"/>
    <property type="match status" value="1"/>
</dbReference>
<evidence type="ECO:0000256" key="10">
    <source>
        <dbReference type="ARBA" id="ARBA00025598"/>
    </source>
</evidence>
<dbReference type="InterPro" id="IPR023087">
    <property type="entry name" value="Flg_Motor_Flig_C"/>
</dbReference>
<keyword evidence="5" id="KW-1003">Cell membrane</keyword>
<dbReference type="GO" id="GO:0005886">
    <property type="term" value="C:plasma membrane"/>
    <property type="evidence" value="ECO:0007669"/>
    <property type="project" value="UniProtKB-SubCell"/>
</dbReference>
<gene>
    <name evidence="14" type="primary">fliG</name>
    <name evidence="14" type="ORF">Pan216_52720</name>
</gene>
<keyword evidence="9" id="KW-0975">Bacterial flagellum</keyword>
<feature type="domain" description="Flagellar motor switch protein FliG N-terminal" evidence="13">
    <location>
        <begin position="6"/>
        <end position="106"/>
    </location>
</feature>
<evidence type="ECO:0000256" key="5">
    <source>
        <dbReference type="ARBA" id="ARBA00022475"/>
    </source>
</evidence>
<feature type="domain" description="Flagellar motor switch protein FliG middle" evidence="12">
    <location>
        <begin position="115"/>
        <end position="186"/>
    </location>
</feature>
<evidence type="ECO:0000256" key="8">
    <source>
        <dbReference type="ARBA" id="ARBA00023136"/>
    </source>
</evidence>
<evidence type="ECO:0000256" key="1">
    <source>
        <dbReference type="ARBA" id="ARBA00004117"/>
    </source>
</evidence>
<dbReference type="InterPro" id="IPR000090">
    <property type="entry name" value="Flg_Motor_Flig"/>
</dbReference>
<name>A0A518BBN2_9BACT</name>
<protein>
    <recommendedName>
        <fullName evidence="4">Flagellar motor switch protein FliG</fullName>
    </recommendedName>
</protein>
<dbReference type="Gene3D" id="1.10.220.30">
    <property type="match status" value="3"/>
</dbReference>
<keyword evidence="6" id="KW-0145">Chemotaxis</keyword>
<proteinExistence type="inferred from homology"/>
<keyword evidence="14" id="KW-0282">Flagellum</keyword>
<keyword evidence="8" id="KW-0472">Membrane</keyword>
<dbReference type="GO" id="GO:0006935">
    <property type="term" value="P:chemotaxis"/>
    <property type="evidence" value="ECO:0007669"/>
    <property type="project" value="UniProtKB-KW"/>
</dbReference>
<evidence type="ECO:0000256" key="9">
    <source>
        <dbReference type="ARBA" id="ARBA00023143"/>
    </source>
</evidence>
<keyword evidence="14" id="KW-0969">Cilium</keyword>
<evidence type="ECO:0000256" key="7">
    <source>
        <dbReference type="ARBA" id="ARBA00022779"/>
    </source>
</evidence>
<evidence type="ECO:0000259" key="13">
    <source>
        <dbReference type="Pfam" id="PF14842"/>
    </source>
</evidence>
<dbReference type="SUPFAM" id="SSF48029">
    <property type="entry name" value="FliG"/>
    <property type="match status" value="2"/>
</dbReference>
<dbReference type="InterPro" id="IPR028263">
    <property type="entry name" value="FliG_N"/>
</dbReference>
<evidence type="ECO:0000256" key="3">
    <source>
        <dbReference type="ARBA" id="ARBA00010299"/>
    </source>
</evidence>
<feature type="domain" description="Flagellar motor switch protein FliG C-terminal" evidence="11">
    <location>
        <begin position="216"/>
        <end position="323"/>
    </location>
</feature>
<evidence type="ECO:0000313" key="15">
    <source>
        <dbReference type="Proteomes" id="UP000317093"/>
    </source>
</evidence>
<dbReference type="Pfam" id="PF14841">
    <property type="entry name" value="FliG_M"/>
    <property type="match status" value="1"/>
</dbReference>
<evidence type="ECO:0000256" key="6">
    <source>
        <dbReference type="ARBA" id="ARBA00022500"/>
    </source>
</evidence>
<comment type="subcellular location">
    <subcellularLocation>
        <location evidence="1">Bacterial flagellum basal body</location>
    </subcellularLocation>
    <subcellularLocation>
        <location evidence="2">Cell membrane</location>
        <topology evidence="2">Peripheral membrane protein</topology>
        <orientation evidence="2">Cytoplasmic side</orientation>
    </subcellularLocation>
</comment>
<dbReference type="EMBL" id="CP036279">
    <property type="protein sequence ID" value="QDU64382.1"/>
    <property type="molecule type" value="Genomic_DNA"/>
</dbReference>
<keyword evidence="15" id="KW-1185">Reference proteome</keyword>
<dbReference type="RefSeq" id="WP_145262552.1">
    <property type="nucleotide sequence ID" value="NZ_CP036279.1"/>
</dbReference>
<dbReference type="PRINTS" id="PR00954">
    <property type="entry name" value="FLGMOTORFLIG"/>
</dbReference>
<dbReference type="NCBIfam" id="TIGR00207">
    <property type="entry name" value="fliG"/>
    <property type="match status" value="1"/>
</dbReference>
<comment type="function">
    <text evidence="10">FliG is one of three proteins (FliG, FliN, FliM) that forms the rotor-mounted switch complex (C ring), located at the base of the basal body. This complex interacts with the CheY and CheZ chemotaxis proteins, in addition to contacting components of the motor that determine the direction of flagellar rotation.</text>
</comment>
<dbReference type="FunFam" id="1.10.220.30:FF:000001">
    <property type="entry name" value="Flagellar motor switch protein FliG"/>
    <property type="match status" value="1"/>
</dbReference>
<keyword evidence="14" id="KW-0966">Cell projection</keyword>
<evidence type="ECO:0000256" key="4">
    <source>
        <dbReference type="ARBA" id="ARBA00021870"/>
    </source>
</evidence>
<dbReference type="GO" id="GO:0071973">
    <property type="term" value="P:bacterial-type flagellum-dependent cell motility"/>
    <property type="evidence" value="ECO:0007669"/>
    <property type="project" value="InterPro"/>
</dbReference>
<dbReference type="Proteomes" id="UP000317093">
    <property type="component" value="Chromosome"/>
</dbReference>
<dbReference type="PIRSF" id="PIRSF003161">
    <property type="entry name" value="FliG"/>
    <property type="match status" value="1"/>
</dbReference>
<evidence type="ECO:0000259" key="11">
    <source>
        <dbReference type="Pfam" id="PF01706"/>
    </source>
</evidence>
<dbReference type="Pfam" id="PF01706">
    <property type="entry name" value="FliG_C"/>
    <property type="match status" value="1"/>
</dbReference>
<keyword evidence="7" id="KW-0283">Flagellar rotation</keyword>
<dbReference type="PANTHER" id="PTHR30534:SF0">
    <property type="entry name" value="FLAGELLAR MOTOR SWITCH PROTEIN FLIG"/>
    <property type="match status" value="1"/>
</dbReference>
<dbReference type="PANTHER" id="PTHR30534">
    <property type="entry name" value="FLAGELLAR MOTOR SWITCH PROTEIN FLIG"/>
    <property type="match status" value="1"/>
</dbReference>
<dbReference type="KEGG" id="knv:Pan216_52720"/>
<dbReference type="GO" id="GO:0009425">
    <property type="term" value="C:bacterial-type flagellum basal body"/>
    <property type="evidence" value="ECO:0007669"/>
    <property type="project" value="UniProtKB-SubCell"/>
</dbReference>
<dbReference type="InterPro" id="IPR011002">
    <property type="entry name" value="FliG_a-hlx"/>
</dbReference>
<comment type="similarity">
    <text evidence="3">Belongs to the FliG family.</text>
</comment>